<evidence type="ECO:0000313" key="1">
    <source>
        <dbReference type="EMBL" id="WIW94651.1"/>
    </source>
</evidence>
<dbReference type="KEGG" id="arue:QQX03_06580"/>
<gene>
    <name evidence="1" type="ORF">QQX03_06580</name>
</gene>
<dbReference type="SUPFAM" id="SSF53756">
    <property type="entry name" value="UDP-Glycosyltransferase/glycogen phosphorylase"/>
    <property type="match status" value="1"/>
</dbReference>
<dbReference type="Proteomes" id="UP001231445">
    <property type="component" value="Chromosome"/>
</dbReference>
<accession>A0A9Y2B5Y0</accession>
<dbReference type="Gene3D" id="3.40.50.2000">
    <property type="entry name" value="Glycogen Phosphorylase B"/>
    <property type="match status" value="2"/>
</dbReference>
<organism evidence="1 2">
    <name type="scientific">Altererythrobacter rubellus</name>
    <dbReference type="NCBI Taxonomy" id="2173831"/>
    <lineage>
        <taxon>Bacteria</taxon>
        <taxon>Pseudomonadati</taxon>
        <taxon>Pseudomonadota</taxon>
        <taxon>Alphaproteobacteria</taxon>
        <taxon>Sphingomonadales</taxon>
        <taxon>Erythrobacteraceae</taxon>
        <taxon>Altererythrobacter</taxon>
    </lineage>
</organism>
<evidence type="ECO:0008006" key="3">
    <source>
        <dbReference type="Google" id="ProtNLM"/>
    </source>
</evidence>
<sequence>MAADNLRILHCLRDGALIAEVAAGFGAFGFEAAHTIALANPDVSYDKSVLRANNLTVARDFPVFGGSAGPGKLIAIGNALASYDLVVTYGWDAINVAMAHKVFGQHLKLPPLVHHEQGSAGFLGKEKGFKRKLLRRIALSSAHSLVTGAPAIGDFARRHWSVAAPRIAHIQPGIDLKRFRPSTKPDALHGLVKRSAEHWIGANLSVDTAASASKLVQSLQDLPGDWHLVLTTEQTSTEEIRSLAEGLEVSHRVHVLDRLADEAKAMALFDIYVELAGPFEAAPRTLQAMAAATAVIRRGKADLTSALDDLIEDKAARRALAASNRQQALAQFDKAVSARALGSLYQAAIAG</sequence>
<dbReference type="AlphaFoldDB" id="A0A9Y2B5Y0"/>
<dbReference type="EMBL" id="CP127221">
    <property type="protein sequence ID" value="WIW94651.1"/>
    <property type="molecule type" value="Genomic_DNA"/>
</dbReference>
<reference evidence="1 2" key="1">
    <citation type="submission" date="2023-06" db="EMBL/GenBank/DDBJ databases">
        <title>Altererythrobacter rubellus NBRC 112769 genome.</title>
        <authorList>
            <person name="Zhang K."/>
        </authorList>
    </citation>
    <scope>NUCLEOTIDE SEQUENCE [LARGE SCALE GENOMIC DNA]</scope>
    <source>
        <strain evidence="1 2">NBRC 112769</strain>
    </source>
</reference>
<evidence type="ECO:0000313" key="2">
    <source>
        <dbReference type="Proteomes" id="UP001231445"/>
    </source>
</evidence>
<proteinExistence type="predicted"/>
<keyword evidence="2" id="KW-1185">Reference proteome</keyword>
<protein>
    <recommendedName>
        <fullName evidence="3">Glycosyltransferase</fullName>
    </recommendedName>
</protein>
<name>A0A9Y2B5Y0_9SPHN</name>
<dbReference type="RefSeq" id="WP_285974967.1">
    <property type="nucleotide sequence ID" value="NZ_CP127221.1"/>
</dbReference>